<keyword evidence="2" id="KW-0949">S-adenosyl-L-methionine</keyword>
<keyword evidence="1 5" id="KW-0489">Methyltransferase</keyword>
<dbReference type="InterPro" id="IPR050210">
    <property type="entry name" value="tRNA_Adenine-N(6)_MTase"/>
</dbReference>
<keyword evidence="1 5" id="KW-0808">Transferase</keyword>
<dbReference type="GO" id="GO:0003676">
    <property type="term" value="F:nucleic acid binding"/>
    <property type="evidence" value="ECO:0007669"/>
    <property type="project" value="InterPro"/>
</dbReference>
<dbReference type="GO" id="GO:0008757">
    <property type="term" value="F:S-adenosylmethionine-dependent methyltransferase activity"/>
    <property type="evidence" value="ECO:0007669"/>
    <property type="project" value="UniProtKB-ARBA"/>
</dbReference>
<evidence type="ECO:0000313" key="6">
    <source>
        <dbReference type="Proteomes" id="UP000199125"/>
    </source>
</evidence>
<evidence type="ECO:0000259" key="4">
    <source>
        <dbReference type="Pfam" id="PF05175"/>
    </source>
</evidence>
<dbReference type="SUPFAM" id="SSF53335">
    <property type="entry name" value="S-adenosyl-L-methionine-dependent methyltransferases"/>
    <property type="match status" value="1"/>
</dbReference>
<sequence>MTQGDGLRDDRFLGGRLLLRQPARGYRAGTDAVMLAAACPARGGERVLELGCGAGVALFCLGARIPGVALSGLERQEELAALARHNAAATGIAARILSGDLARMPSELRAESFDHVIANPPFFLAGTRAPDALRAAARHEDTTLEAWVDAGLRRLRPGGALTLIHRAEALDRILVALAGRAGAVSVLPLAARQGHDAGRVIVVSRKGARGGLRLHAPFVLHGRPAHERDCEDLSLPARAVLRDGAAIVRGPADGREVSGDSGAETCCTDSIDP</sequence>
<gene>
    <name evidence="5" type="ORF">SAMN04488075_1242</name>
</gene>
<keyword evidence="6" id="KW-1185">Reference proteome</keyword>
<organism evidence="5 6">
    <name type="scientific">Paracoccus alkenifer</name>
    <dbReference type="NCBI Taxonomy" id="65735"/>
    <lineage>
        <taxon>Bacteria</taxon>
        <taxon>Pseudomonadati</taxon>
        <taxon>Pseudomonadota</taxon>
        <taxon>Alphaproteobacteria</taxon>
        <taxon>Rhodobacterales</taxon>
        <taxon>Paracoccaceae</taxon>
        <taxon>Paracoccus</taxon>
    </lineage>
</organism>
<dbReference type="CDD" id="cd02440">
    <property type="entry name" value="AdoMet_MTases"/>
    <property type="match status" value="1"/>
</dbReference>
<feature type="domain" description="Methyltransferase small" evidence="4">
    <location>
        <begin position="34"/>
        <end position="166"/>
    </location>
</feature>
<protein>
    <submittedName>
        <fullName evidence="5">tRNA1(Val) A37 N6-methylase TrmN6</fullName>
    </submittedName>
</protein>
<dbReference type="OrthoDB" id="5489421at2"/>
<evidence type="ECO:0000256" key="3">
    <source>
        <dbReference type="SAM" id="MobiDB-lite"/>
    </source>
</evidence>
<dbReference type="RefSeq" id="WP_090846460.1">
    <property type="nucleotide sequence ID" value="NZ_FNXG01000002.1"/>
</dbReference>
<feature type="region of interest" description="Disordered" evidence="3">
    <location>
        <begin position="251"/>
        <end position="273"/>
    </location>
</feature>
<dbReference type="Pfam" id="PF05175">
    <property type="entry name" value="MTS"/>
    <property type="match status" value="1"/>
</dbReference>
<dbReference type="InterPro" id="IPR002052">
    <property type="entry name" value="DNA_methylase_N6_adenine_CS"/>
</dbReference>
<accession>A0A1H6L116</accession>
<dbReference type="Gene3D" id="3.40.50.150">
    <property type="entry name" value="Vaccinia Virus protein VP39"/>
    <property type="match status" value="1"/>
</dbReference>
<dbReference type="EMBL" id="FNXG01000002">
    <property type="protein sequence ID" value="SEH81867.1"/>
    <property type="molecule type" value="Genomic_DNA"/>
</dbReference>
<proteinExistence type="predicted"/>
<dbReference type="GO" id="GO:0008170">
    <property type="term" value="F:N-methyltransferase activity"/>
    <property type="evidence" value="ECO:0007669"/>
    <property type="project" value="UniProtKB-ARBA"/>
</dbReference>
<dbReference type="PROSITE" id="PS00092">
    <property type="entry name" value="N6_MTASE"/>
    <property type="match status" value="1"/>
</dbReference>
<reference evidence="6" key="1">
    <citation type="submission" date="2016-10" db="EMBL/GenBank/DDBJ databases">
        <authorList>
            <person name="Varghese N."/>
            <person name="Submissions S."/>
        </authorList>
    </citation>
    <scope>NUCLEOTIDE SEQUENCE [LARGE SCALE GENOMIC DNA]</scope>
    <source>
        <strain evidence="6">DSM 11593</strain>
    </source>
</reference>
<name>A0A1H6L116_9RHOB</name>
<dbReference type="PANTHER" id="PTHR47739">
    <property type="entry name" value="TRNA1(VAL) (ADENINE(37)-N6)-METHYLTRANSFERASE"/>
    <property type="match status" value="1"/>
</dbReference>
<evidence type="ECO:0000256" key="2">
    <source>
        <dbReference type="ARBA" id="ARBA00022691"/>
    </source>
</evidence>
<dbReference type="GO" id="GO:0032259">
    <property type="term" value="P:methylation"/>
    <property type="evidence" value="ECO:0007669"/>
    <property type="project" value="UniProtKB-KW"/>
</dbReference>
<dbReference type="Proteomes" id="UP000199125">
    <property type="component" value="Unassembled WGS sequence"/>
</dbReference>
<evidence type="ECO:0000256" key="1">
    <source>
        <dbReference type="ARBA" id="ARBA00022603"/>
    </source>
</evidence>
<evidence type="ECO:0000313" key="5">
    <source>
        <dbReference type="EMBL" id="SEH81867.1"/>
    </source>
</evidence>
<dbReference type="AlphaFoldDB" id="A0A1H6L116"/>
<dbReference type="InterPro" id="IPR029063">
    <property type="entry name" value="SAM-dependent_MTases_sf"/>
</dbReference>
<dbReference type="STRING" id="65735.SAMN04488075_1242"/>
<dbReference type="PANTHER" id="PTHR47739:SF1">
    <property type="entry name" value="TRNA1(VAL) (ADENINE(37)-N6)-METHYLTRANSFERASE"/>
    <property type="match status" value="1"/>
</dbReference>
<dbReference type="InterPro" id="IPR007848">
    <property type="entry name" value="Small_mtfrase_dom"/>
</dbReference>